<evidence type="ECO:0000313" key="2">
    <source>
        <dbReference type="EMBL" id="KAL0631006.1"/>
    </source>
</evidence>
<feature type="region of interest" description="Disordered" evidence="1">
    <location>
        <begin position="206"/>
        <end position="238"/>
    </location>
</feature>
<accession>A0ABR3G5B3</accession>
<proteinExistence type="predicted"/>
<reference evidence="2 3" key="1">
    <citation type="submission" date="2024-02" db="EMBL/GenBank/DDBJ databases">
        <title>Discinaceae phylogenomics.</title>
        <authorList>
            <person name="Dirks A.C."/>
            <person name="James T.Y."/>
        </authorList>
    </citation>
    <scope>NUCLEOTIDE SEQUENCE [LARGE SCALE GENOMIC DNA]</scope>
    <source>
        <strain evidence="2 3">ACD0624</strain>
    </source>
</reference>
<dbReference type="EMBL" id="JBBBZM010000318">
    <property type="protein sequence ID" value="KAL0631006.1"/>
    <property type="molecule type" value="Genomic_DNA"/>
</dbReference>
<comment type="caution">
    <text evidence="2">The sequence shown here is derived from an EMBL/GenBank/DDBJ whole genome shotgun (WGS) entry which is preliminary data.</text>
</comment>
<evidence type="ECO:0000256" key="1">
    <source>
        <dbReference type="SAM" id="MobiDB-lite"/>
    </source>
</evidence>
<name>A0ABR3G5B3_9PEZI</name>
<organism evidence="2 3">
    <name type="scientific">Discina gigas</name>
    <dbReference type="NCBI Taxonomy" id="1032678"/>
    <lineage>
        <taxon>Eukaryota</taxon>
        <taxon>Fungi</taxon>
        <taxon>Dikarya</taxon>
        <taxon>Ascomycota</taxon>
        <taxon>Pezizomycotina</taxon>
        <taxon>Pezizomycetes</taxon>
        <taxon>Pezizales</taxon>
        <taxon>Discinaceae</taxon>
        <taxon>Discina</taxon>
    </lineage>
</organism>
<protein>
    <submittedName>
        <fullName evidence="2">Uncharacterized protein</fullName>
    </submittedName>
</protein>
<feature type="compositionally biased region" description="Basic residues" evidence="1">
    <location>
        <begin position="336"/>
        <end position="349"/>
    </location>
</feature>
<dbReference type="Proteomes" id="UP001447188">
    <property type="component" value="Unassembled WGS sequence"/>
</dbReference>
<keyword evidence="3" id="KW-1185">Reference proteome</keyword>
<feature type="region of interest" description="Disordered" evidence="1">
    <location>
        <begin position="332"/>
        <end position="355"/>
    </location>
</feature>
<evidence type="ECO:0000313" key="3">
    <source>
        <dbReference type="Proteomes" id="UP001447188"/>
    </source>
</evidence>
<sequence length="355" mass="39878">MIAGDVVPDLADKGQPAQPSTIDEAVKLIRAFYSTDVLQPMVMNLSEDLYDDFVEACEQASHGHPLYKMRYTYDGSTGNLIVKCTTTPLHDGFERFLHTTHQDIIQDHGLLRSERSFDFVCTGDTGGFSGSHRRSRKTADAMIVPVLPRGSDEDDTVLNGGFPLVAVEVGFSQTYESLLLDMRKWLEGSAGMTRAVILISFSEDPMYSSKPSEKAGALEPELPPVPESSLESAMPPPAPPRPPYGPIVVGKHIVVGEIKVFLEIWRYDAIKEAPYLESHISILPIDEDTPDFCLTMLDLYGTEERMPDRFNATDLVKFSLDDYRREIRMSLPRLANQRKQKIKQKRKKPQKEEEV</sequence>
<gene>
    <name evidence="2" type="ORF">Q9L58_010142</name>
</gene>